<gene>
    <name evidence="1" type="ORF">FB382_003726</name>
</gene>
<dbReference type="EMBL" id="JACGXA010000001">
    <property type="protein sequence ID" value="MBA8805435.1"/>
    <property type="molecule type" value="Genomic_DNA"/>
</dbReference>
<proteinExistence type="predicted"/>
<protein>
    <submittedName>
        <fullName evidence="1">Uncharacterized protein</fullName>
    </submittedName>
</protein>
<comment type="caution">
    <text evidence="1">The sequence shown here is derived from an EMBL/GenBank/DDBJ whole genome shotgun (WGS) entry which is preliminary data.</text>
</comment>
<reference evidence="1 2" key="1">
    <citation type="submission" date="2020-07" db="EMBL/GenBank/DDBJ databases">
        <title>Sequencing the genomes of 1000 actinobacteria strains.</title>
        <authorList>
            <person name="Klenk H.-P."/>
        </authorList>
    </citation>
    <scope>NUCLEOTIDE SEQUENCE [LARGE SCALE GENOMIC DNA]</scope>
    <source>
        <strain evidence="1 2">DSM 21349</strain>
    </source>
</reference>
<evidence type="ECO:0000313" key="2">
    <source>
        <dbReference type="Proteomes" id="UP000580910"/>
    </source>
</evidence>
<sequence>MIESTSAAAIETSYRCFVLREESPSGLRGPQVPGNSLVKFEVTDDQHEVWVLTGSQWGPFEITIERHDSAPPDASPDWLDVVELSVTCSDAITVCEMVDGPVATLVDRAGDFRVRVCAQGRREGLLRDDDADWDLDEDSPVLEHYLLQVWAEAASDGLVVREDTGLL</sequence>
<organism evidence="1 2">
    <name type="scientific">Nocardioides ginsengisegetis</name>
    <dbReference type="NCBI Taxonomy" id="661491"/>
    <lineage>
        <taxon>Bacteria</taxon>
        <taxon>Bacillati</taxon>
        <taxon>Actinomycetota</taxon>
        <taxon>Actinomycetes</taxon>
        <taxon>Propionibacteriales</taxon>
        <taxon>Nocardioidaceae</taxon>
        <taxon>Nocardioides</taxon>
    </lineage>
</organism>
<dbReference type="RefSeq" id="WP_182541172.1">
    <property type="nucleotide sequence ID" value="NZ_JACGXA010000001.1"/>
</dbReference>
<name>A0A7W3J348_9ACTN</name>
<accession>A0A7W3J348</accession>
<keyword evidence="2" id="KW-1185">Reference proteome</keyword>
<dbReference type="AlphaFoldDB" id="A0A7W3J348"/>
<evidence type="ECO:0000313" key="1">
    <source>
        <dbReference type="EMBL" id="MBA8805435.1"/>
    </source>
</evidence>
<dbReference type="Proteomes" id="UP000580910">
    <property type="component" value="Unassembled WGS sequence"/>
</dbReference>